<comment type="similarity">
    <text evidence="2">Belongs to the NPC2 family.</text>
</comment>
<keyword evidence="3" id="KW-0964">Secreted</keyword>
<dbReference type="FunFam" id="2.60.40.770:FF:000001">
    <property type="entry name" value="NPC intracellular cholesterol transporter 2"/>
    <property type="match status" value="1"/>
</dbReference>
<dbReference type="InterPro" id="IPR003172">
    <property type="entry name" value="ML_dom"/>
</dbReference>
<evidence type="ECO:0000313" key="8">
    <source>
        <dbReference type="EMBL" id="QAX87814.1"/>
    </source>
</evidence>
<dbReference type="PANTHER" id="PTHR11306">
    <property type="entry name" value="NIEMANN PICK TYPE C2 PROTEIN NPC2-RELATED"/>
    <property type="match status" value="1"/>
</dbReference>
<dbReference type="SMART" id="SM00737">
    <property type="entry name" value="ML"/>
    <property type="match status" value="1"/>
</dbReference>
<evidence type="ECO:0000259" key="7">
    <source>
        <dbReference type="SMART" id="SM00737"/>
    </source>
</evidence>
<comment type="subcellular location">
    <subcellularLocation>
        <location evidence="1">Secreted</location>
    </subcellularLocation>
</comment>
<keyword evidence="4 6" id="KW-0732">Signal</keyword>
<evidence type="ECO:0000256" key="1">
    <source>
        <dbReference type="ARBA" id="ARBA00004613"/>
    </source>
</evidence>
<sequence>MNQSILLLLFGFINICYATRFSDCGSVTGKVKFVEVTNCPDNQDICVLKKGTTVDVKVHFTPNVRSQSLTALLNAEIMDTPVPLPLDEPDACKTGISCPVKKGKSYTYQNSLEILDFYPEIELSVKLELKDDQHKNMVCGSIKCKIQSN</sequence>
<dbReference type="InterPro" id="IPR033916">
    <property type="entry name" value="ML_Npc2-like"/>
</dbReference>
<dbReference type="GO" id="GO:0005576">
    <property type="term" value="C:extracellular region"/>
    <property type="evidence" value="ECO:0007669"/>
    <property type="project" value="UniProtKB-SubCell"/>
</dbReference>
<proteinExistence type="evidence at transcript level"/>
<dbReference type="GO" id="GO:0032367">
    <property type="term" value="P:intracellular cholesterol transport"/>
    <property type="evidence" value="ECO:0007669"/>
    <property type="project" value="InterPro"/>
</dbReference>
<protein>
    <submittedName>
        <fullName evidence="8">NPC2-5</fullName>
    </submittedName>
</protein>
<dbReference type="GO" id="GO:0032934">
    <property type="term" value="F:sterol binding"/>
    <property type="evidence" value="ECO:0007669"/>
    <property type="project" value="InterPro"/>
</dbReference>
<organism evidence="8">
    <name type="scientific">Pardosa pseudoannulata</name>
    <dbReference type="NCBI Taxonomy" id="330961"/>
    <lineage>
        <taxon>Eukaryota</taxon>
        <taxon>Metazoa</taxon>
        <taxon>Ecdysozoa</taxon>
        <taxon>Arthropoda</taxon>
        <taxon>Chelicerata</taxon>
        <taxon>Arachnida</taxon>
        <taxon>Araneae</taxon>
        <taxon>Araneomorphae</taxon>
        <taxon>Entelegynae</taxon>
        <taxon>Lycosoidea</taxon>
        <taxon>Lycosidae</taxon>
        <taxon>Pardosa</taxon>
    </lineage>
</organism>
<evidence type="ECO:0000256" key="3">
    <source>
        <dbReference type="ARBA" id="ARBA00022525"/>
    </source>
</evidence>
<keyword evidence="5" id="KW-1015">Disulfide bond</keyword>
<evidence type="ECO:0000256" key="5">
    <source>
        <dbReference type="ARBA" id="ARBA00023157"/>
    </source>
</evidence>
<evidence type="ECO:0000256" key="4">
    <source>
        <dbReference type="ARBA" id="ARBA00022729"/>
    </source>
</evidence>
<dbReference type="EMBL" id="MK142311">
    <property type="protein sequence ID" value="QAX87814.1"/>
    <property type="molecule type" value="mRNA"/>
</dbReference>
<evidence type="ECO:0000256" key="6">
    <source>
        <dbReference type="SAM" id="SignalP"/>
    </source>
</evidence>
<feature type="domain" description="MD-2-related lipid-recognition" evidence="7">
    <location>
        <begin position="21"/>
        <end position="144"/>
    </location>
</feature>
<dbReference type="InterPro" id="IPR014756">
    <property type="entry name" value="Ig_E-set"/>
</dbReference>
<dbReference type="AlphaFoldDB" id="A0A411AIT2"/>
<dbReference type="Gene3D" id="2.60.40.770">
    <property type="match status" value="1"/>
</dbReference>
<dbReference type="CDD" id="cd00916">
    <property type="entry name" value="Npc2_like"/>
    <property type="match status" value="1"/>
</dbReference>
<name>A0A411AIT2_9ARAC</name>
<feature type="signal peptide" evidence="6">
    <location>
        <begin position="1"/>
        <end position="18"/>
    </location>
</feature>
<dbReference type="InterPro" id="IPR039670">
    <property type="entry name" value="NPC2-like"/>
</dbReference>
<reference evidence="8" key="1">
    <citation type="journal article" date="2019" name="Comp. Biochem. Physiol. Part D Genomics Proteomics">
        <title>Niemann-Pick proteins type C2 are identified as olfactory related genes of Pardosa pseudoannulata by transcriptome and expression profile analysis.</title>
        <authorList>
            <person name="Xiu C."/>
            <person name="Xiao Y."/>
            <person name="Zhang S."/>
            <person name="Bao H."/>
            <person name="Liu Z."/>
            <person name="Zhang Y."/>
        </authorList>
    </citation>
    <scope>NUCLEOTIDE SEQUENCE</scope>
</reference>
<evidence type="ECO:0000256" key="2">
    <source>
        <dbReference type="ARBA" id="ARBA00006370"/>
    </source>
</evidence>
<accession>A0A411AIT2</accession>
<dbReference type="Pfam" id="PF02221">
    <property type="entry name" value="E1_DerP2_DerF2"/>
    <property type="match status" value="1"/>
</dbReference>
<dbReference type="SUPFAM" id="SSF81296">
    <property type="entry name" value="E set domains"/>
    <property type="match status" value="1"/>
</dbReference>
<dbReference type="PANTHER" id="PTHR11306:SF68">
    <property type="entry name" value="NPC INTRACELLULAR CHOLESTEROL TRANSPORTER 2"/>
    <property type="match status" value="1"/>
</dbReference>
<feature type="chain" id="PRO_5019013629" evidence="6">
    <location>
        <begin position="19"/>
        <end position="149"/>
    </location>
</feature>